<comment type="caution">
    <text evidence="1">The sequence shown here is derived from an EMBL/GenBank/DDBJ whole genome shotgun (WGS) entry which is preliminary data.</text>
</comment>
<dbReference type="EMBL" id="PKMF04000281">
    <property type="protein sequence ID" value="KAK7839552.1"/>
    <property type="molecule type" value="Genomic_DNA"/>
</dbReference>
<gene>
    <name evidence="1" type="primary">EST_4</name>
    <name evidence="1" type="ORF">CFP56_017894</name>
</gene>
<accession>A0AAW0KJM0</accession>
<dbReference type="Proteomes" id="UP000237347">
    <property type="component" value="Unassembled WGS sequence"/>
</dbReference>
<reference evidence="1 2" key="1">
    <citation type="journal article" date="2018" name="Sci. Data">
        <title>The draft genome sequence of cork oak.</title>
        <authorList>
            <person name="Ramos A.M."/>
            <person name="Usie A."/>
            <person name="Barbosa P."/>
            <person name="Barros P.M."/>
            <person name="Capote T."/>
            <person name="Chaves I."/>
            <person name="Simoes F."/>
            <person name="Abreu I."/>
            <person name="Carrasquinho I."/>
            <person name="Faro C."/>
            <person name="Guimaraes J.B."/>
            <person name="Mendonca D."/>
            <person name="Nobrega F."/>
            <person name="Rodrigues L."/>
            <person name="Saibo N.J.M."/>
            <person name="Varela M.C."/>
            <person name="Egas C."/>
            <person name="Matos J."/>
            <person name="Miguel C.M."/>
            <person name="Oliveira M.M."/>
            <person name="Ricardo C.P."/>
            <person name="Goncalves S."/>
        </authorList>
    </citation>
    <scope>NUCLEOTIDE SEQUENCE [LARGE SCALE GENOMIC DNA]</scope>
    <source>
        <strain evidence="2">cv. HL8</strain>
    </source>
</reference>
<sequence length="87" mass="9688">MTRLQHRGFEIPLVACCGYGGTYNNGGCGGKFPVNRSQIFVGSCEHLKINWNEIHYTKAANKFVFDQISTGAFSYPLVPLKMACRNI</sequence>
<evidence type="ECO:0000313" key="2">
    <source>
        <dbReference type="Proteomes" id="UP000237347"/>
    </source>
</evidence>
<proteinExistence type="predicted"/>
<dbReference type="AlphaFoldDB" id="A0AAW0KJM0"/>
<name>A0AAW0KJM0_QUESU</name>
<evidence type="ECO:0000313" key="1">
    <source>
        <dbReference type="EMBL" id="KAK7839552.1"/>
    </source>
</evidence>
<organism evidence="1 2">
    <name type="scientific">Quercus suber</name>
    <name type="common">Cork oak</name>
    <dbReference type="NCBI Taxonomy" id="58331"/>
    <lineage>
        <taxon>Eukaryota</taxon>
        <taxon>Viridiplantae</taxon>
        <taxon>Streptophyta</taxon>
        <taxon>Embryophyta</taxon>
        <taxon>Tracheophyta</taxon>
        <taxon>Spermatophyta</taxon>
        <taxon>Magnoliopsida</taxon>
        <taxon>eudicotyledons</taxon>
        <taxon>Gunneridae</taxon>
        <taxon>Pentapetalae</taxon>
        <taxon>rosids</taxon>
        <taxon>fabids</taxon>
        <taxon>Fagales</taxon>
        <taxon>Fagaceae</taxon>
        <taxon>Quercus</taxon>
    </lineage>
</organism>
<protein>
    <submittedName>
        <fullName evidence="1">Esterase</fullName>
    </submittedName>
</protein>
<keyword evidence="2" id="KW-1185">Reference proteome</keyword>